<dbReference type="InterPro" id="IPR011990">
    <property type="entry name" value="TPR-like_helical_dom_sf"/>
</dbReference>
<reference evidence="2" key="1">
    <citation type="submission" date="2011-09" db="EMBL/GenBank/DDBJ databases">
        <title>The permanent draft genome of Mucilaginibacter paludis DSM 18603.</title>
        <authorList>
            <consortium name="US DOE Joint Genome Institute (JGI-PGF)"/>
            <person name="Lucas S."/>
            <person name="Han J."/>
            <person name="Lapidus A."/>
            <person name="Bruce D."/>
            <person name="Goodwin L."/>
            <person name="Pitluck S."/>
            <person name="Peters L."/>
            <person name="Kyrpides N."/>
            <person name="Mavromatis K."/>
            <person name="Ivanova N."/>
            <person name="Mikhailova N."/>
            <person name="Held B."/>
            <person name="Detter J.C."/>
            <person name="Tapia R."/>
            <person name="Han C."/>
            <person name="Land M."/>
            <person name="Hauser L."/>
            <person name="Markowitz V."/>
            <person name="Cheng J.-F."/>
            <person name="Hugenholtz P."/>
            <person name="Woyke T."/>
            <person name="Wu D."/>
            <person name="Tindall B."/>
            <person name="Brambilla E."/>
            <person name="Klenk H.-P."/>
            <person name="Eisen J.A."/>
        </authorList>
    </citation>
    <scope>NUCLEOTIDE SEQUENCE [LARGE SCALE GENOMIC DNA]</scope>
    <source>
        <strain evidence="2">DSM 18603</strain>
    </source>
</reference>
<evidence type="ECO:0000313" key="2">
    <source>
        <dbReference type="EMBL" id="EHQ25642.1"/>
    </source>
</evidence>
<keyword evidence="1" id="KW-0802">TPR repeat</keyword>
<dbReference type="EMBL" id="CM001403">
    <property type="protein sequence ID" value="EHQ25642.1"/>
    <property type="molecule type" value="Genomic_DNA"/>
</dbReference>
<protein>
    <submittedName>
        <fullName evidence="2">Uncharacterized protein</fullName>
    </submittedName>
</protein>
<evidence type="ECO:0000313" key="3">
    <source>
        <dbReference type="Proteomes" id="UP000002774"/>
    </source>
</evidence>
<dbReference type="AlphaFoldDB" id="H1XZF4"/>
<dbReference type="HOGENOM" id="CLU_1233878_0_0_10"/>
<organism evidence="2 3">
    <name type="scientific">Mucilaginibacter paludis DSM 18603</name>
    <dbReference type="NCBI Taxonomy" id="714943"/>
    <lineage>
        <taxon>Bacteria</taxon>
        <taxon>Pseudomonadati</taxon>
        <taxon>Bacteroidota</taxon>
        <taxon>Sphingobacteriia</taxon>
        <taxon>Sphingobacteriales</taxon>
        <taxon>Sphingobacteriaceae</taxon>
        <taxon>Mucilaginibacter</taxon>
    </lineage>
</organism>
<keyword evidence="3" id="KW-1185">Reference proteome</keyword>
<feature type="repeat" description="TPR" evidence="1">
    <location>
        <begin position="92"/>
        <end position="125"/>
    </location>
</feature>
<dbReference type="PROSITE" id="PS50005">
    <property type="entry name" value="TPR"/>
    <property type="match status" value="1"/>
</dbReference>
<sequence>MITRIGFNIFKDIIKYIRLLFYISHATSSFMKLKITLFVLFLLSFSAARAQTVFDTYVDFNNAVYQGQTATAFTLADQIINSKEKLPAKSEVNFYQKLGRLYETQQQAAKAIMYYERVAAAEPNYYTAQRALGYLYMQRTNELGKKLNASAANKTAYLQNMAEYKKAVTKCLPYLEKAQACDPDDQTLNTIKSLYHAIGDDAGIKSLDGRLKQMSANCVSLLTN</sequence>
<dbReference type="eggNOG" id="ENOG5033476">
    <property type="taxonomic scope" value="Bacteria"/>
</dbReference>
<proteinExistence type="predicted"/>
<dbReference type="SUPFAM" id="SSF48452">
    <property type="entry name" value="TPR-like"/>
    <property type="match status" value="1"/>
</dbReference>
<dbReference type="Proteomes" id="UP000002774">
    <property type="component" value="Chromosome"/>
</dbReference>
<dbReference type="STRING" id="714943.Mucpa_1484"/>
<name>H1XZF4_9SPHI</name>
<dbReference type="Gene3D" id="1.25.40.10">
    <property type="entry name" value="Tetratricopeptide repeat domain"/>
    <property type="match status" value="1"/>
</dbReference>
<gene>
    <name evidence="2" type="ORF">Mucpa_1484</name>
</gene>
<accession>H1XZF4</accession>
<dbReference type="InterPro" id="IPR019734">
    <property type="entry name" value="TPR_rpt"/>
</dbReference>
<evidence type="ECO:0000256" key="1">
    <source>
        <dbReference type="PROSITE-ProRule" id="PRU00339"/>
    </source>
</evidence>